<protein>
    <submittedName>
        <fullName evidence="1">Uncharacterized protein</fullName>
    </submittedName>
</protein>
<comment type="caution">
    <text evidence="1">The sequence shown here is derived from an EMBL/GenBank/DDBJ whole genome shotgun (WGS) entry which is preliminary data.</text>
</comment>
<gene>
    <name evidence="1" type="ORF">EYF80_029006</name>
</gene>
<evidence type="ECO:0000313" key="2">
    <source>
        <dbReference type="Proteomes" id="UP000314294"/>
    </source>
</evidence>
<dbReference type="EMBL" id="SRLO01000328">
    <property type="protein sequence ID" value="TNN60762.1"/>
    <property type="molecule type" value="Genomic_DNA"/>
</dbReference>
<sequence>MSGSLVFTTIELDLHKAILKDEDDLKRLRVSWTSWPVPVQRLLPAGGGLEAGLRGIEADPNDCGPSLNQPMLCLSQELRGAATSSPGCYYFTAHMPIKGWTLLDVLWIPVASGPLGDLLRADPLSLSLGEEILGARQHQSGEVRGQTVSSLPPLHYRNTKLKSPLTALYNEGERGCLLASSPKALMHCQNGFSSGVELLSKITLDSSLVYILKSRALHSPLVRSLSISTVDSCLTCILNKY</sequence>
<name>A0A4Z2H7G6_9TELE</name>
<keyword evidence="2" id="KW-1185">Reference proteome</keyword>
<proteinExistence type="predicted"/>
<reference evidence="1 2" key="1">
    <citation type="submission" date="2019-03" db="EMBL/GenBank/DDBJ databases">
        <title>First draft genome of Liparis tanakae, snailfish: a comprehensive survey of snailfish specific genes.</title>
        <authorList>
            <person name="Kim W."/>
            <person name="Song I."/>
            <person name="Jeong J.-H."/>
            <person name="Kim D."/>
            <person name="Kim S."/>
            <person name="Ryu S."/>
            <person name="Song J.Y."/>
            <person name="Lee S.K."/>
        </authorList>
    </citation>
    <scope>NUCLEOTIDE SEQUENCE [LARGE SCALE GENOMIC DNA]</scope>
    <source>
        <tissue evidence="1">Muscle</tissue>
    </source>
</reference>
<dbReference type="Proteomes" id="UP000314294">
    <property type="component" value="Unassembled WGS sequence"/>
</dbReference>
<organism evidence="1 2">
    <name type="scientific">Liparis tanakae</name>
    <name type="common">Tanaka's snailfish</name>
    <dbReference type="NCBI Taxonomy" id="230148"/>
    <lineage>
        <taxon>Eukaryota</taxon>
        <taxon>Metazoa</taxon>
        <taxon>Chordata</taxon>
        <taxon>Craniata</taxon>
        <taxon>Vertebrata</taxon>
        <taxon>Euteleostomi</taxon>
        <taxon>Actinopterygii</taxon>
        <taxon>Neopterygii</taxon>
        <taxon>Teleostei</taxon>
        <taxon>Neoteleostei</taxon>
        <taxon>Acanthomorphata</taxon>
        <taxon>Eupercaria</taxon>
        <taxon>Perciformes</taxon>
        <taxon>Cottioidei</taxon>
        <taxon>Cottales</taxon>
        <taxon>Liparidae</taxon>
        <taxon>Liparis</taxon>
    </lineage>
</organism>
<evidence type="ECO:0000313" key="1">
    <source>
        <dbReference type="EMBL" id="TNN60762.1"/>
    </source>
</evidence>
<dbReference type="AlphaFoldDB" id="A0A4Z2H7G6"/>
<accession>A0A4Z2H7G6</accession>